<name>A0A1I1RLJ4_9GAMM</name>
<dbReference type="InterPro" id="IPR042099">
    <property type="entry name" value="ANL_N_sf"/>
</dbReference>
<keyword evidence="1" id="KW-0547">Nucleotide-binding</keyword>
<dbReference type="EMBL" id="FOMJ01000004">
    <property type="protein sequence ID" value="SFD31280.1"/>
    <property type="molecule type" value="Genomic_DNA"/>
</dbReference>
<dbReference type="Pfam" id="PF00501">
    <property type="entry name" value="AMP-binding"/>
    <property type="match status" value="1"/>
</dbReference>
<feature type="region of interest" description="Disordered" evidence="3">
    <location>
        <begin position="613"/>
        <end position="642"/>
    </location>
</feature>
<evidence type="ECO:0000256" key="2">
    <source>
        <dbReference type="ARBA" id="ARBA00022840"/>
    </source>
</evidence>
<evidence type="ECO:0000256" key="3">
    <source>
        <dbReference type="SAM" id="MobiDB-lite"/>
    </source>
</evidence>
<evidence type="ECO:0000313" key="5">
    <source>
        <dbReference type="EMBL" id="SFD31280.1"/>
    </source>
</evidence>
<reference evidence="5 6" key="1">
    <citation type="submission" date="2016-10" db="EMBL/GenBank/DDBJ databases">
        <authorList>
            <person name="de Groot N.N."/>
        </authorList>
    </citation>
    <scope>NUCLEOTIDE SEQUENCE [LARGE SCALE GENOMIC DNA]</scope>
    <source>
        <strain evidence="5 6">HL3</strain>
    </source>
</reference>
<dbReference type="SUPFAM" id="SSF56801">
    <property type="entry name" value="Acetyl-CoA synthetase-like"/>
    <property type="match status" value="1"/>
</dbReference>
<dbReference type="InterPro" id="IPR000873">
    <property type="entry name" value="AMP-dep_synth/lig_dom"/>
</dbReference>
<dbReference type="Proteomes" id="UP000198611">
    <property type="component" value="Unassembled WGS sequence"/>
</dbReference>
<evidence type="ECO:0000256" key="1">
    <source>
        <dbReference type="ARBA" id="ARBA00022741"/>
    </source>
</evidence>
<proteinExistence type="predicted"/>
<dbReference type="AlphaFoldDB" id="A0A1I1RLJ4"/>
<dbReference type="STRING" id="1123397.SAMN05660831_01384"/>
<dbReference type="GO" id="GO:0004467">
    <property type="term" value="F:long-chain fatty acid-CoA ligase activity"/>
    <property type="evidence" value="ECO:0007669"/>
    <property type="project" value="TreeGrafter"/>
</dbReference>
<dbReference type="GO" id="GO:0016020">
    <property type="term" value="C:membrane"/>
    <property type="evidence" value="ECO:0007669"/>
    <property type="project" value="TreeGrafter"/>
</dbReference>
<feature type="domain" description="AMP-dependent synthetase/ligase" evidence="4">
    <location>
        <begin position="30"/>
        <end position="445"/>
    </location>
</feature>
<accession>A0A1I1RLJ4</accession>
<dbReference type="RefSeq" id="WP_093428036.1">
    <property type="nucleotide sequence ID" value="NZ_FOMJ01000004.1"/>
</dbReference>
<evidence type="ECO:0000313" key="6">
    <source>
        <dbReference type="Proteomes" id="UP000198611"/>
    </source>
</evidence>
<keyword evidence="6" id="KW-1185">Reference proteome</keyword>
<dbReference type="PANTHER" id="PTHR43272">
    <property type="entry name" value="LONG-CHAIN-FATTY-ACID--COA LIGASE"/>
    <property type="match status" value="1"/>
</dbReference>
<sequence length="642" mass="71798">MAKKKVQASPGEEEPVVVKAEATRTLDGLFFNWVKKAPSDVAFKEYDRQIRQWRSFSWAGLGLEVTRWKSGFSREGLDPGDRVAIMARNCKEWIIAEQAAMALELVVVPIYLHDTPENVAFILRDAGVRLVVLDEESVWEALDPVRDQLGDLERVLILHPRESESGEAIIDSADRRLFAARYWLPAEAGPLVERWGDPRAPATIVYTPGTSGRPKGVILNHVSLLTNARDAARKMGVRRSDQFLSHLPLASILERICGVYVPMLAGAIVAFSRGIRSLPRDVTRVVPTMMVSEPQVLNMLNRELERTIREASTMDRFLYRAGILAGWANFEVENKRRPFSLLALLSPFFKKMALRNLRPKIFGRRLRRVLVSGTPLPEPLARQFVGIGIQPLQGYHITEAGGLVAVNEVGDNDPDSVGGGLFTYHLKLTSSGELTVWGDSVMDGYTGASADIEPWSGEWLQTGDIFEFSENHLHMRHRRDNPLQLRDGREGFPELMEMAIVTDPVFLHAVVFGHGMDHAMAIVVVDTHLYGSVSQAEMQGEGEEARREWTLRRINGHLMGMERTVPVEEVVVLTEDEWTVENGMLTPTFKVRRQAVLEAYGARIAACFGGSMPRAADTEAPEDDHDQPEMDLEDLPGNDEPL</sequence>
<feature type="compositionally biased region" description="Acidic residues" evidence="3">
    <location>
        <begin position="619"/>
        <end position="642"/>
    </location>
</feature>
<evidence type="ECO:0000259" key="4">
    <source>
        <dbReference type="Pfam" id="PF00501"/>
    </source>
</evidence>
<gene>
    <name evidence="5" type="ORF">SAMN05660831_01384</name>
</gene>
<dbReference type="Gene3D" id="3.40.50.12780">
    <property type="entry name" value="N-terminal domain of ligase-like"/>
    <property type="match status" value="1"/>
</dbReference>
<protein>
    <submittedName>
        <fullName evidence="5">Long-chain acyl-CoA synthetase</fullName>
    </submittedName>
</protein>
<keyword evidence="2" id="KW-0067">ATP-binding</keyword>
<organism evidence="5 6">
    <name type="scientific">Thiohalospira halophila DSM 15071</name>
    <dbReference type="NCBI Taxonomy" id="1123397"/>
    <lineage>
        <taxon>Bacteria</taxon>
        <taxon>Pseudomonadati</taxon>
        <taxon>Pseudomonadota</taxon>
        <taxon>Gammaproteobacteria</taxon>
        <taxon>Thiohalospirales</taxon>
        <taxon>Thiohalospiraceae</taxon>
        <taxon>Thiohalospira</taxon>
    </lineage>
</organism>
<dbReference type="OrthoDB" id="5296889at2"/>
<dbReference type="PANTHER" id="PTHR43272:SF33">
    <property type="entry name" value="AMP-BINDING DOMAIN-CONTAINING PROTEIN-RELATED"/>
    <property type="match status" value="1"/>
</dbReference>
<dbReference type="GO" id="GO:0005524">
    <property type="term" value="F:ATP binding"/>
    <property type="evidence" value="ECO:0007669"/>
    <property type="project" value="UniProtKB-KW"/>
</dbReference>